<protein>
    <submittedName>
        <fullName evidence="1">Uncharacterized protein</fullName>
    </submittedName>
</protein>
<dbReference type="AlphaFoldDB" id="A0AA88AQJ1"/>
<evidence type="ECO:0000313" key="2">
    <source>
        <dbReference type="Proteomes" id="UP001187192"/>
    </source>
</evidence>
<evidence type="ECO:0000313" key="1">
    <source>
        <dbReference type="EMBL" id="GMN55822.1"/>
    </source>
</evidence>
<name>A0AA88AQJ1_FICCA</name>
<comment type="caution">
    <text evidence="1">The sequence shown here is derived from an EMBL/GenBank/DDBJ whole genome shotgun (WGS) entry which is preliminary data.</text>
</comment>
<dbReference type="EMBL" id="BTGU01000059">
    <property type="protein sequence ID" value="GMN55822.1"/>
    <property type="molecule type" value="Genomic_DNA"/>
</dbReference>
<accession>A0AA88AQJ1</accession>
<dbReference type="Proteomes" id="UP001187192">
    <property type="component" value="Unassembled WGS sequence"/>
</dbReference>
<reference evidence="1" key="1">
    <citation type="submission" date="2023-07" db="EMBL/GenBank/DDBJ databases">
        <title>draft genome sequence of fig (Ficus carica).</title>
        <authorList>
            <person name="Takahashi T."/>
            <person name="Nishimura K."/>
        </authorList>
    </citation>
    <scope>NUCLEOTIDE SEQUENCE</scope>
</reference>
<gene>
    <name evidence="1" type="ORF">TIFTF001_024929</name>
</gene>
<sequence>MSKFRRENILQNLGEWNVVATSVGRSVVAAASLSRRLAQRPFKPHLLAPLYVDPTRANIAPPRLLKSMLDPPTQVQHLYHLAPIASPSR</sequence>
<proteinExistence type="predicted"/>
<keyword evidence="2" id="KW-1185">Reference proteome</keyword>
<organism evidence="1 2">
    <name type="scientific">Ficus carica</name>
    <name type="common">Common fig</name>
    <dbReference type="NCBI Taxonomy" id="3494"/>
    <lineage>
        <taxon>Eukaryota</taxon>
        <taxon>Viridiplantae</taxon>
        <taxon>Streptophyta</taxon>
        <taxon>Embryophyta</taxon>
        <taxon>Tracheophyta</taxon>
        <taxon>Spermatophyta</taxon>
        <taxon>Magnoliopsida</taxon>
        <taxon>eudicotyledons</taxon>
        <taxon>Gunneridae</taxon>
        <taxon>Pentapetalae</taxon>
        <taxon>rosids</taxon>
        <taxon>fabids</taxon>
        <taxon>Rosales</taxon>
        <taxon>Moraceae</taxon>
        <taxon>Ficeae</taxon>
        <taxon>Ficus</taxon>
    </lineage>
</organism>